<dbReference type="AlphaFoldDB" id="A0AAD9MCD8"/>
<proteinExistence type="predicted"/>
<name>A0AAD9MCD8_9PEZI</name>
<keyword evidence="2" id="KW-1185">Reference proteome</keyword>
<reference evidence="1" key="1">
    <citation type="journal article" date="2023" name="Mol. Plant Microbe Interact.">
        <title>Elucidating the Obligate Nature and Biological Capacity of an Invasive Fungal Corn Pathogen.</title>
        <authorList>
            <person name="MacCready J.S."/>
            <person name="Roggenkamp E.M."/>
            <person name="Gdanetz K."/>
            <person name="Chilvers M.I."/>
        </authorList>
    </citation>
    <scope>NUCLEOTIDE SEQUENCE</scope>
    <source>
        <strain evidence="1">PM02</strain>
    </source>
</reference>
<sequence>MQDHRSRPGWPAGTGRQAKLTVVTTFTSTLIAGAIASANGLGSAGHGRDAGLVAPRYGHFSAPLPGFELRGGAWVIFRALPGCELQGTEK</sequence>
<organism evidence="1 2">
    <name type="scientific">Phyllachora maydis</name>
    <dbReference type="NCBI Taxonomy" id="1825666"/>
    <lineage>
        <taxon>Eukaryota</taxon>
        <taxon>Fungi</taxon>
        <taxon>Dikarya</taxon>
        <taxon>Ascomycota</taxon>
        <taxon>Pezizomycotina</taxon>
        <taxon>Sordariomycetes</taxon>
        <taxon>Sordariomycetidae</taxon>
        <taxon>Phyllachorales</taxon>
        <taxon>Phyllachoraceae</taxon>
        <taxon>Phyllachora</taxon>
    </lineage>
</organism>
<gene>
    <name evidence="1" type="ORF">P8C59_006294</name>
</gene>
<comment type="caution">
    <text evidence="1">The sequence shown here is derived from an EMBL/GenBank/DDBJ whole genome shotgun (WGS) entry which is preliminary data.</text>
</comment>
<dbReference type="Proteomes" id="UP001217918">
    <property type="component" value="Unassembled WGS sequence"/>
</dbReference>
<accession>A0AAD9MCD8</accession>
<protein>
    <submittedName>
        <fullName evidence="1">Uncharacterized protein</fullName>
    </submittedName>
</protein>
<dbReference type="EMBL" id="JAQQPM010000005">
    <property type="protein sequence ID" value="KAK2071909.1"/>
    <property type="molecule type" value="Genomic_DNA"/>
</dbReference>
<evidence type="ECO:0000313" key="2">
    <source>
        <dbReference type="Proteomes" id="UP001217918"/>
    </source>
</evidence>
<evidence type="ECO:0000313" key="1">
    <source>
        <dbReference type="EMBL" id="KAK2071909.1"/>
    </source>
</evidence>